<evidence type="ECO:0000259" key="10">
    <source>
        <dbReference type="PROSITE" id="PS51198"/>
    </source>
</evidence>
<proteinExistence type="predicted"/>
<keyword evidence="5" id="KW-0413">Isomerase</keyword>
<sequence length="793" mass="89017">MYKVIQTKILNKCFRDLKTHGKKGRDAITKARAALSEAASEGKIESLQRTNHGESRISSAEKFNLGDGYRLVVQLVDGHAKVRAFLYAGTHDDTEHWLEQHKDYVWVKSDKDKTLEFVQVSEKDPVKTKVVELDLDSPEALRDLPLLRSLSGEEWAQLSIGDDLRKYVMAVTAESWECDPSGVLDYIEENGSTDVAIMFDDFFSHAHKGELSELAFRIKLAIGEASISSGADLVLDMQDPRNSEVFVTWEDVDTFPEDSSWADWLLFLHPAQNEIAKKNFRGPARLRGVSGSGKTCVMLHRARYLARKYKLPILLLTLTESMRKLLDSLVKELCGVESALISVLTINGLAHNVINRLHPAGEQSYVLLSEEKRKKLSNDMLEFVRRHEAFSQTKLTGLDSADLRKFIEDEVYYIRSRLRPSEFDRYVDAKNFKRHGRKIALSSEGRKVFLDAANERIEKLMGVKSLDYEGVTSTAASLLATDFISLDKVGWDTLSPADLFRRFPSYMPYRCVLVDEVQDLSQLEVSMIASHSWGGEKLSDIEDGLFLVGDGAQTIYNKGFVLKSCGVNVSNRSYVLKKNYRNTREIMLAAYSLIEKYEFADVDEDNISTPTRPDLASRCGEKPFLVKCKSFGGEVEFVAGVVQSLIEAHQGAEEDSSYPEICIIGLTQAAREEINSKLSGQGIICSELKQSGGVDTNNSVAISTIESAKGHEFKHVFIIGVVEGAMPNKFAMENGIAREASRLYVAITRGRDNIYISYNTEKDNQPSRFLVDIQDHCNDYLWASGELEANIYV</sequence>
<dbReference type="EMBL" id="JABWQP010000018">
    <property type="protein sequence ID" value="MBC3344565.1"/>
    <property type="molecule type" value="Genomic_DNA"/>
</dbReference>
<dbReference type="Pfam" id="PF00580">
    <property type="entry name" value="UvrD-helicase"/>
    <property type="match status" value="1"/>
</dbReference>
<dbReference type="GO" id="GO:0043138">
    <property type="term" value="F:3'-5' DNA helicase activity"/>
    <property type="evidence" value="ECO:0007669"/>
    <property type="project" value="UniProtKB-EC"/>
</dbReference>
<reference evidence="11" key="2">
    <citation type="submission" date="2020-07" db="EMBL/GenBank/DDBJ databases">
        <authorList>
            <person name="Lood C."/>
            <person name="Girard L."/>
        </authorList>
    </citation>
    <scope>NUCLEOTIDE SEQUENCE</scope>
    <source>
        <strain evidence="11">SWRI153</strain>
    </source>
</reference>
<evidence type="ECO:0000313" key="12">
    <source>
        <dbReference type="EMBL" id="MBV4488135.1"/>
    </source>
</evidence>
<dbReference type="Pfam" id="PF13361">
    <property type="entry name" value="UvrD_C"/>
    <property type="match status" value="1"/>
</dbReference>
<evidence type="ECO:0000256" key="4">
    <source>
        <dbReference type="ARBA" id="ARBA00022840"/>
    </source>
</evidence>
<dbReference type="GO" id="GO:0005524">
    <property type="term" value="F:ATP binding"/>
    <property type="evidence" value="ECO:0007669"/>
    <property type="project" value="UniProtKB-UniRule"/>
</dbReference>
<feature type="domain" description="UvrD-like helicase ATP-binding" evidence="10">
    <location>
        <begin position="267"/>
        <end position="600"/>
    </location>
</feature>
<dbReference type="PANTHER" id="PTHR11070">
    <property type="entry name" value="UVRD / RECB / PCRA DNA HELICASE FAMILY MEMBER"/>
    <property type="match status" value="1"/>
</dbReference>
<evidence type="ECO:0000256" key="1">
    <source>
        <dbReference type="ARBA" id="ARBA00022741"/>
    </source>
</evidence>
<dbReference type="GO" id="GO:0005829">
    <property type="term" value="C:cytosol"/>
    <property type="evidence" value="ECO:0007669"/>
    <property type="project" value="TreeGrafter"/>
</dbReference>
<evidence type="ECO:0000256" key="6">
    <source>
        <dbReference type="ARBA" id="ARBA00034617"/>
    </source>
</evidence>
<comment type="caution">
    <text evidence="11">The sequence shown here is derived from an EMBL/GenBank/DDBJ whole genome shotgun (WGS) entry which is preliminary data.</text>
</comment>
<reference evidence="12" key="3">
    <citation type="submission" date="2021-06" db="EMBL/GenBank/DDBJ databases">
        <title>Updating the genus Pseudomonas: Description of 43 new species and partition of the Pseudomonas putida group.</title>
        <authorList>
            <person name="Girard L."/>
            <person name="Lood C."/>
            <person name="Vandamme P."/>
            <person name="Rokni-Zadeh H."/>
            <person name="Van Noort V."/>
            <person name="Hofte M."/>
            <person name="Lavigne R."/>
            <person name="De Mot R."/>
        </authorList>
    </citation>
    <scope>NUCLEOTIDE SEQUENCE</scope>
    <source>
        <strain evidence="12">SWRI153</strain>
    </source>
</reference>
<comment type="catalytic activity">
    <reaction evidence="6">
        <text>Couples ATP hydrolysis with the unwinding of duplex DNA by translocating in the 3'-5' direction.</text>
        <dbReference type="EC" id="5.6.2.4"/>
    </reaction>
</comment>
<protein>
    <recommendedName>
        <fullName evidence="7">DNA 3'-5' helicase</fullName>
        <ecNumber evidence="7">5.6.2.4</ecNumber>
    </recommendedName>
</protein>
<dbReference type="SUPFAM" id="SSF52540">
    <property type="entry name" value="P-loop containing nucleoside triphosphate hydrolases"/>
    <property type="match status" value="1"/>
</dbReference>
<dbReference type="GO" id="GO:0000725">
    <property type="term" value="P:recombinational repair"/>
    <property type="evidence" value="ECO:0007669"/>
    <property type="project" value="TreeGrafter"/>
</dbReference>
<dbReference type="PROSITE" id="PS51198">
    <property type="entry name" value="UVRD_HELICASE_ATP_BIND"/>
    <property type="match status" value="1"/>
</dbReference>
<dbReference type="InterPro" id="IPR014017">
    <property type="entry name" value="DNA_helicase_UvrD-like_C"/>
</dbReference>
<organism evidence="11">
    <name type="scientific">Pseudomonas khorasanensis</name>
    <dbReference type="NCBI Taxonomy" id="2745508"/>
    <lineage>
        <taxon>Bacteria</taxon>
        <taxon>Pseudomonadati</taxon>
        <taxon>Pseudomonadota</taxon>
        <taxon>Gammaproteobacteria</taxon>
        <taxon>Pseudomonadales</taxon>
        <taxon>Pseudomonadaceae</taxon>
        <taxon>Pseudomonas</taxon>
    </lineage>
</organism>
<evidence type="ECO:0000313" key="13">
    <source>
        <dbReference type="Proteomes" id="UP000648816"/>
    </source>
</evidence>
<dbReference type="InterPro" id="IPR014016">
    <property type="entry name" value="UvrD-like_ATP-bd"/>
</dbReference>
<dbReference type="EMBL" id="JABWQP020000013">
    <property type="protein sequence ID" value="MBV4488135.1"/>
    <property type="molecule type" value="Genomic_DNA"/>
</dbReference>
<dbReference type="GO" id="GO:0016787">
    <property type="term" value="F:hydrolase activity"/>
    <property type="evidence" value="ECO:0007669"/>
    <property type="project" value="UniProtKB-UniRule"/>
</dbReference>
<feature type="binding site" evidence="9">
    <location>
        <begin position="288"/>
        <end position="295"/>
    </location>
    <ligand>
        <name>ATP</name>
        <dbReference type="ChEBI" id="CHEBI:30616"/>
    </ligand>
</feature>
<accession>A0A923F7R8</accession>
<dbReference type="AlphaFoldDB" id="A0A923F7R8"/>
<keyword evidence="3 9" id="KW-0347">Helicase</keyword>
<keyword evidence="2 9" id="KW-0378">Hydrolase</keyword>
<comment type="catalytic activity">
    <reaction evidence="8">
        <text>ATP + H2O = ADP + phosphate + H(+)</text>
        <dbReference type="Rhea" id="RHEA:13065"/>
        <dbReference type="ChEBI" id="CHEBI:15377"/>
        <dbReference type="ChEBI" id="CHEBI:15378"/>
        <dbReference type="ChEBI" id="CHEBI:30616"/>
        <dbReference type="ChEBI" id="CHEBI:43474"/>
        <dbReference type="ChEBI" id="CHEBI:456216"/>
        <dbReference type="EC" id="5.6.2.4"/>
    </reaction>
</comment>
<evidence type="ECO:0000256" key="2">
    <source>
        <dbReference type="ARBA" id="ARBA00022801"/>
    </source>
</evidence>
<gene>
    <name evidence="12" type="ORF">HU727_021345</name>
    <name evidence="11" type="ORF">HU727_23285</name>
</gene>
<name>A0A923F7R8_9PSED</name>
<evidence type="ECO:0000256" key="7">
    <source>
        <dbReference type="ARBA" id="ARBA00034808"/>
    </source>
</evidence>
<keyword evidence="1 9" id="KW-0547">Nucleotide-binding</keyword>
<evidence type="ECO:0000256" key="5">
    <source>
        <dbReference type="ARBA" id="ARBA00023235"/>
    </source>
</evidence>
<dbReference type="RefSeq" id="WP_186534075.1">
    <property type="nucleotide sequence ID" value="NZ_JABWQP020000013.1"/>
</dbReference>
<evidence type="ECO:0000313" key="11">
    <source>
        <dbReference type="EMBL" id="MBC3344565.1"/>
    </source>
</evidence>
<keyword evidence="4 9" id="KW-0067">ATP-binding</keyword>
<evidence type="ECO:0000256" key="8">
    <source>
        <dbReference type="ARBA" id="ARBA00048988"/>
    </source>
</evidence>
<evidence type="ECO:0000256" key="3">
    <source>
        <dbReference type="ARBA" id="ARBA00022806"/>
    </source>
</evidence>
<reference evidence="11 13" key="1">
    <citation type="journal article" date="2020" name="Microorganisms">
        <title>Reliable Identification of Environmental Pseudomonas Isolates Using the rpoD Gene.</title>
        <authorList>
            <consortium name="The Broad Institute Genome Sequencing Platform"/>
            <person name="Girard L."/>
            <person name="Lood C."/>
            <person name="Rokni-Zadeh H."/>
            <person name="van Noort V."/>
            <person name="Lavigne R."/>
            <person name="De Mot R."/>
        </authorList>
    </citation>
    <scope>NUCLEOTIDE SEQUENCE</scope>
    <source>
        <strain evidence="11 13">SWRI153</strain>
    </source>
</reference>
<keyword evidence="13" id="KW-1185">Reference proteome</keyword>
<dbReference type="InterPro" id="IPR027417">
    <property type="entry name" value="P-loop_NTPase"/>
</dbReference>
<dbReference type="InterPro" id="IPR000212">
    <property type="entry name" value="DNA_helicase_UvrD/REP"/>
</dbReference>
<dbReference type="Proteomes" id="UP000648816">
    <property type="component" value="Unassembled WGS sequence"/>
</dbReference>
<dbReference type="EC" id="5.6.2.4" evidence="7"/>
<evidence type="ECO:0000256" key="9">
    <source>
        <dbReference type="PROSITE-ProRule" id="PRU00560"/>
    </source>
</evidence>
<dbReference type="GO" id="GO:0003677">
    <property type="term" value="F:DNA binding"/>
    <property type="evidence" value="ECO:0007669"/>
    <property type="project" value="InterPro"/>
</dbReference>
<dbReference type="PANTHER" id="PTHR11070:SF45">
    <property type="entry name" value="DNA 3'-5' HELICASE"/>
    <property type="match status" value="1"/>
</dbReference>
<dbReference type="Gene3D" id="3.40.50.300">
    <property type="entry name" value="P-loop containing nucleotide triphosphate hydrolases"/>
    <property type="match status" value="2"/>
</dbReference>